<evidence type="ECO:0000259" key="2">
    <source>
        <dbReference type="SMART" id="SM00822"/>
    </source>
</evidence>
<dbReference type="InterPro" id="IPR002347">
    <property type="entry name" value="SDR_fam"/>
</dbReference>
<dbReference type="SMART" id="SM00822">
    <property type="entry name" value="PKS_KR"/>
    <property type="match status" value="1"/>
</dbReference>
<dbReference type="GO" id="GO:0016491">
    <property type="term" value="F:oxidoreductase activity"/>
    <property type="evidence" value="ECO:0007669"/>
    <property type="project" value="TreeGrafter"/>
</dbReference>
<dbReference type="Proteomes" id="UP000076321">
    <property type="component" value="Unassembled WGS sequence"/>
</dbReference>
<evidence type="ECO:0000313" key="4">
    <source>
        <dbReference type="EMBL" id="OKA09952.1"/>
    </source>
</evidence>
<sequence length="277" mass="29125">MTRPSFVVTGASSGIGRACVAELVRTGAHVWAGVRTDADETELARTYGEAVTVLRMDLRDAASIAACGEQVAAAGPLRGLVNNAGMARPGPLEHVPLDDFRQQLEVNVTGQLAVTQAMLPALRAASAARVVTVGSMGGRIAGPMVGPYHTSKFALVGLTDSLRAELAPSGIGVVLVEPGAVATAIWSRARAAAEEVRAALPEAARERYASQLDEAERSAERSARSGVPPERAARVVVHALTARRPAPRYLVGRDARIAAVLANLPFRLRYRLTAAKR</sequence>
<dbReference type="PRINTS" id="PR00081">
    <property type="entry name" value="GDHRDH"/>
</dbReference>
<dbReference type="RefSeq" id="WP_061987658.1">
    <property type="nucleotide sequence ID" value="NZ_FOPQ01000012.1"/>
</dbReference>
<proteinExistence type="inferred from homology"/>
<organism evidence="3 5">
    <name type="scientific">Amycolatopsis regifaucium</name>
    <dbReference type="NCBI Taxonomy" id="546365"/>
    <lineage>
        <taxon>Bacteria</taxon>
        <taxon>Bacillati</taxon>
        <taxon>Actinomycetota</taxon>
        <taxon>Actinomycetes</taxon>
        <taxon>Pseudonocardiales</taxon>
        <taxon>Pseudonocardiaceae</taxon>
        <taxon>Amycolatopsis</taxon>
    </lineage>
</organism>
<dbReference type="InterPro" id="IPR057326">
    <property type="entry name" value="KR_dom"/>
</dbReference>
<dbReference type="InterPro" id="IPR036291">
    <property type="entry name" value="NAD(P)-bd_dom_sf"/>
</dbReference>
<dbReference type="GO" id="GO:0008202">
    <property type="term" value="P:steroid metabolic process"/>
    <property type="evidence" value="ECO:0007669"/>
    <property type="project" value="TreeGrafter"/>
</dbReference>
<dbReference type="EMBL" id="LQCI01000051">
    <property type="protein sequence ID" value="KZB79731.1"/>
    <property type="molecule type" value="Genomic_DNA"/>
</dbReference>
<evidence type="ECO:0000256" key="1">
    <source>
        <dbReference type="RuleBase" id="RU000363"/>
    </source>
</evidence>
<dbReference type="AlphaFoldDB" id="A0A154M519"/>
<evidence type="ECO:0000313" key="3">
    <source>
        <dbReference type="EMBL" id="KZB79731.1"/>
    </source>
</evidence>
<dbReference type="Gene3D" id="3.40.50.720">
    <property type="entry name" value="NAD(P)-binding Rossmann-like Domain"/>
    <property type="match status" value="1"/>
</dbReference>
<feature type="domain" description="Ketoreductase" evidence="2">
    <location>
        <begin position="4"/>
        <end position="179"/>
    </location>
</feature>
<dbReference type="OrthoDB" id="3178062at2"/>
<comment type="caution">
    <text evidence="3">The sequence shown here is derived from an EMBL/GenBank/DDBJ whole genome shotgun (WGS) entry which is preliminary data.</text>
</comment>
<evidence type="ECO:0000313" key="5">
    <source>
        <dbReference type="Proteomes" id="UP000076321"/>
    </source>
</evidence>
<dbReference type="Proteomes" id="UP000186883">
    <property type="component" value="Unassembled WGS sequence"/>
</dbReference>
<dbReference type="PRINTS" id="PR00080">
    <property type="entry name" value="SDRFAMILY"/>
</dbReference>
<dbReference type="PANTHER" id="PTHR43313">
    <property type="entry name" value="SHORT-CHAIN DEHYDROGENASE/REDUCTASE FAMILY 9C"/>
    <property type="match status" value="1"/>
</dbReference>
<dbReference type="SUPFAM" id="SSF51735">
    <property type="entry name" value="NAD(P)-binding Rossmann-fold domains"/>
    <property type="match status" value="1"/>
</dbReference>
<reference evidence="4 6" key="2">
    <citation type="submission" date="2016-11" db="EMBL/GenBank/DDBJ databases">
        <title>Genome sequencing of Amycolatopsis regifaucium.</title>
        <authorList>
            <person name="Mayilraj S."/>
            <person name="Kaur N."/>
        </authorList>
    </citation>
    <scope>NUCLEOTIDE SEQUENCE [LARGE SCALE GENOMIC DNA]</scope>
    <source>
        <strain evidence="4 6">GY080</strain>
    </source>
</reference>
<dbReference type="Pfam" id="PF00106">
    <property type="entry name" value="adh_short"/>
    <property type="match status" value="1"/>
</dbReference>
<protein>
    <submittedName>
        <fullName evidence="3">Short-chain dehydrogenase</fullName>
    </submittedName>
</protein>
<accession>A0A154M519</accession>
<name>A0A154M519_9PSEU</name>
<dbReference type="EMBL" id="LOBU02000006">
    <property type="protein sequence ID" value="OKA09952.1"/>
    <property type="molecule type" value="Genomic_DNA"/>
</dbReference>
<reference evidence="3 5" key="1">
    <citation type="submission" date="2015-12" db="EMBL/GenBank/DDBJ databases">
        <title>Amycolatopsis regifaucium genome sequencing and assembly.</title>
        <authorList>
            <person name="Mayilraj S."/>
        </authorList>
    </citation>
    <scope>NUCLEOTIDE SEQUENCE [LARGE SCALE GENOMIC DNA]</scope>
    <source>
        <strain evidence="3 5">GY080</strain>
    </source>
</reference>
<dbReference type="PANTHER" id="PTHR43313:SF1">
    <property type="entry name" value="3BETA-HYDROXYSTEROID DEHYDROGENASE DHS-16"/>
    <property type="match status" value="1"/>
</dbReference>
<comment type="similarity">
    <text evidence="1">Belongs to the short-chain dehydrogenases/reductases (SDR) family.</text>
</comment>
<evidence type="ECO:0000313" key="6">
    <source>
        <dbReference type="Proteomes" id="UP000186883"/>
    </source>
</evidence>
<keyword evidence="6" id="KW-1185">Reference proteome</keyword>
<gene>
    <name evidence="4" type="ORF">ATP06_0206275</name>
    <name evidence="3" type="ORF">AVL48_15140</name>
</gene>